<dbReference type="AlphaFoldDB" id="A0A4R5BM49"/>
<protein>
    <submittedName>
        <fullName evidence="1">MoaD/ThiS family protein</fullName>
    </submittedName>
</protein>
<gene>
    <name evidence="1" type="ORF">E1298_15655</name>
</gene>
<comment type="caution">
    <text evidence="1">The sequence shown here is derived from an EMBL/GenBank/DDBJ whole genome shotgun (WGS) entry which is preliminary data.</text>
</comment>
<dbReference type="InterPro" id="IPR012675">
    <property type="entry name" value="Beta-grasp_dom_sf"/>
</dbReference>
<accession>A0A4R5BM49</accession>
<dbReference type="Gene3D" id="3.10.20.30">
    <property type="match status" value="1"/>
</dbReference>
<name>A0A4R5BM49_9ACTN</name>
<sequence length="89" mass="9920">MTTFRVSGALLRFTDFQPRLRVADGTVQSAIDELVGRYPGMAEVLYDRNGRLRRTHRFALNGELLTGRFLHLEVGSDDQIDILLAVSGG</sequence>
<dbReference type="InterPro" id="IPR003749">
    <property type="entry name" value="ThiS/MoaD-like"/>
</dbReference>
<dbReference type="SUPFAM" id="SSF54285">
    <property type="entry name" value="MoaD/ThiS"/>
    <property type="match status" value="1"/>
</dbReference>
<dbReference type="CDD" id="cd17040">
    <property type="entry name" value="Ubl_MoaD_like"/>
    <property type="match status" value="1"/>
</dbReference>
<dbReference type="Proteomes" id="UP000294513">
    <property type="component" value="Unassembled WGS sequence"/>
</dbReference>
<evidence type="ECO:0000313" key="2">
    <source>
        <dbReference type="Proteomes" id="UP000294513"/>
    </source>
</evidence>
<dbReference type="InterPro" id="IPR016155">
    <property type="entry name" value="Mopterin_synth/thiamin_S_b"/>
</dbReference>
<dbReference type="EMBL" id="SMKU01000068">
    <property type="protein sequence ID" value="TDD87831.1"/>
    <property type="molecule type" value="Genomic_DNA"/>
</dbReference>
<proteinExistence type="predicted"/>
<reference evidence="1 2" key="1">
    <citation type="submission" date="2019-03" db="EMBL/GenBank/DDBJ databases">
        <title>Draft genome sequences of novel Actinobacteria.</title>
        <authorList>
            <person name="Sahin N."/>
            <person name="Ay H."/>
            <person name="Saygin H."/>
        </authorList>
    </citation>
    <scope>NUCLEOTIDE SEQUENCE [LARGE SCALE GENOMIC DNA]</scope>
    <source>
        <strain evidence="1 2">H3C3</strain>
    </source>
</reference>
<organism evidence="1 2">
    <name type="scientific">Actinomadura rubrisoli</name>
    <dbReference type="NCBI Taxonomy" id="2530368"/>
    <lineage>
        <taxon>Bacteria</taxon>
        <taxon>Bacillati</taxon>
        <taxon>Actinomycetota</taxon>
        <taxon>Actinomycetes</taxon>
        <taxon>Streptosporangiales</taxon>
        <taxon>Thermomonosporaceae</taxon>
        <taxon>Actinomadura</taxon>
    </lineage>
</organism>
<evidence type="ECO:0000313" key="1">
    <source>
        <dbReference type="EMBL" id="TDD87831.1"/>
    </source>
</evidence>
<dbReference type="OrthoDB" id="9103075at2"/>
<dbReference type="Pfam" id="PF02597">
    <property type="entry name" value="ThiS"/>
    <property type="match status" value="1"/>
</dbReference>
<dbReference type="RefSeq" id="WP_131893787.1">
    <property type="nucleotide sequence ID" value="NZ_SMKU01000068.1"/>
</dbReference>
<keyword evidence="2" id="KW-1185">Reference proteome</keyword>